<proteinExistence type="predicted"/>
<name>A0ABP9V6V3_9BACT</name>
<reference evidence="1 2" key="1">
    <citation type="submission" date="2024-02" db="EMBL/GenBank/DDBJ databases">
        <title>Rubritalea halochordaticola NBRC 107102.</title>
        <authorList>
            <person name="Ichikawa N."/>
            <person name="Katano-Makiyama Y."/>
            <person name="Hidaka K."/>
        </authorList>
    </citation>
    <scope>NUCLEOTIDE SEQUENCE [LARGE SCALE GENOMIC DNA]</scope>
    <source>
        <strain evidence="1 2">NBRC 107102</strain>
    </source>
</reference>
<evidence type="ECO:0000313" key="1">
    <source>
        <dbReference type="EMBL" id="GAA5497269.1"/>
    </source>
</evidence>
<protein>
    <submittedName>
        <fullName evidence="1">Uncharacterized protein</fullName>
    </submittedName>
</protein>
<organism evidence="1 2">
    <name type="scientific">Rubritalea halochordaticola</name>
    <dbReference type="NCBI Taxonomy" id="714537"/>
    <lineage>
        <taxon>Bacteria</taxon>
        <taxon>Pseudomonadati</taxon>
        <taxon>Verrucomicrobiota</taxon>
        <taxon>Verrucomicrobiia</taxon>
        <taxon>Verrucomicrobiales</taxon>
        <taxon>Rubritaleaceae</taxon>
        <taxon>Rubritalea</taxon>
    </lineage>
</organism>
<dbReference type="Proteomes" id="UP001424741">
    <property type="component" value="Unassembled WGS sequence"/>
</dbReference>
<keyword evidence="2" id="KW-1185">Reference proteome</keyword>
<comment type="caution">
    <text evidence="1">The sequence shown here is derived from an EMBL/GenBank/DDBJ whole genome shotgun (WGS) entry which is preliminary data.</text>
</comment>
<evidence type="ECO:0000313" key="2">
    <source>
        <dbReference type="Proteomes" id="UP001424741"/>
    </source>
</evidence>
<dbReference type="EMBL" id="BAABRL010000013">
    <property type="protein sequence ID" value="GAA5497269.1"/>
    <property type="molecule type" value="Genomic_DNA"/>
</dbReference>
<accession>A0ABP9V6V3</accession>
<sequence>MLLMFYVAASASSGGELRKDSVATRFVYSENGHKVAGVVLNQLLYLSDKTYRANVSFHLENLPDFDEEKALELLDKIAIELIDNYQVDSLEVICLTGSFDVFADSIKRLATKSLDPHVMYSRRNLSGLLNEYANSLKSGRQLVERFEKKGYEVHAATEEMKIRVNPNAGVSIFAGSFGFTMKKKKITP</sequence>
<gene>
    <name evidence="1" type="ORF">Rhal01_03462</name>
</gene>
<dbReference type="RefSeq" id="WP_346189799.1">
    <property type="nucleotide sequence ID" value="NZ_BAABRL010000013.1"/>
</dbReference>